<evidence type="ECO:0000256" key="1">
    <source>
        <dbReference type="ARBA" id="ARBA00004651"/>
    </source>
</evidence>
<dbReference type="PANTHER" id="PTHR33908:SF11">
    <property type="entry name" value="MEMBRANE PROTEIN"/>
    <property type="match status" value="1"/>
</dbReference>
<evidence type="ECO:0000256" key="8">
    <source>
        <dbReference type="SAM" id="Phobius"/>
    </source>
</evidence>
<feature type="transmembrane region" description="Helical" evidence="8">
    <location>
        <begin position="206"/>
        <end position="226"/>
    </location>
</feature>
<feature type="transmembrane region" description="Helical" evidence="8">
    <location>
        <begin position="12"/>
        <end position="31"/>
    </location>
</feature>
<dbReference type="EMBL" id="REFV01000011">
    <property type="protein sequence ID" value="RMB57416.1"/>
    <property type="molecule type" value="Genomic_DNA"/>
</dbReference>
<accession>A0A3M0GJE0</accession>
<feature type="transmembrane region" description="Helical" evidence="8">
    <location>
        <begin position="84"/>
        <end position="102"/>
    </location>
</feature>
<keyword evidence="7 8" id="KW-0472">Membrane</keyword>
<dbReference type="AlphaFoldDB" id="A0A3M0GJE0"/>
<evidence type="ECO:0000256" key="3">
    <source>
        <dbReference type="ARBA" id="ARBA00022676"/>
    </source>
</evidence>
<evidence type="ECO:0000313" key="10">
    <source>
        <dbReference type="Proteomes" id="UP000281985"/>
    </source>
</evidence>
<proteinExistence type="predicted"/>
<name>A0A3M0GJE0_9FLAO</name>
<evidence type="ECO:0000256" key="5">
    <source>
        <dbReference type="ARBA" id="ARBA00022692"/>
    </source>
</evidence>
<keyword evidence="2" id="KW-1003">Cell membrane</keyword>
<dbReference type="PANTHER" id="PTHR33908">
    <property type="entry name" value="MANNOSYLTRANSFERASE YKCB-RELATED"/>
    <property type="match status" value="1"/>
</dbReference>
<feature type="transmembrane region" description="Helical" evidence="8">
    <location>
        <begin position="357"/>
        <end position="375"/>
    </location>
</feature>
<dbReference type="GO" id="GO:0016763">
    <property type="term" value="F:pentosyltransferase activity"/>
    <property type="evidence" value="ECO:0007669"/>
    <property type="project" value="TreeGrafter"/>
</dbReference>
<feature type="transmembrane region" description="Helical" evidence="8">
    <location>
        <begin position="114"/>
        <end position="137"/>
    </location>
</feature>
<dbReference type="GO" id="GO:0005886">
    <property type="term" value="C:plasma membrane"/>
    <property type="evidence" value="ECO:0007669"/>
    <property type="project" value="UniProtKB-SubCell"/>
</dbReference>
<dbReference type="GO" id="GO:0009103">
    <property type="term" value="P:lipopolysaccharide biosynthetic process"/>
    <property type="evidence" value="ECO:0007669"/>
    <property type="project" value="UniProtKB-ARBA"/>
</dbReference>
<reference evidence="9 10" key="1">
    <citation type="submission" date="2018-10" db="EMBL/GenBank/DDBJ databases">
        <title>Dokdonia luteus sp. nov., isolated from sea water.</title>
        <authorList>
            <person name="Zhou L.Y."/>
            <person name="Du Z.J."/>
        </authorList>
    </citation>
    <scope>NUCLEOTIDE SEQUENCE [LARGE SCALE GENOMIC DNA]</scope>
    <source>
        <strain evidence="9 10">SH27</strain>
    </source>
</reference>
<feature type="transmembrane region" description="Helical" evidence="8">
    <location>
        <begin position="312"/>
        <end position="335"/>
    </location>
</feature>
<gene>
    <name evidence="9" type="ORF">EAX61_11765</name>
</gene>
<keyword evidence="6 8" id="KW-1133">Transmembrane helix</keyword>
<evidence type="ECO:0000256" key="2">
    <source>
        <dbReference type="ARBA" id="ARBA00022475"/>
    </source>
</evidence>
<feature type="transmembrane region" description="Helical" evidence="8">
    <location>
        <begin position="277"/>
        <end position="300"/>
    </location>
</feature>
<keyword evidence="4" id="KW-0808">Transferase</keyword>
<evidence type="ECO:0000256" key="6">
    <source>
        <dbReference type="ARBA" id="ARBA00022989"/>
    </source>
</evidence>
<organism evidence="9 10">
    <name type="scientific">Dokdonia sinensis</name>
    <dbReference type="NCBI Taxonomy" id="2479847"/>
    <lineage>
        <taxon>Bacteria</taxon>
        <taxon>Pseudomonadati</taxon>
        <taxon>Bacteroidota</taxon>
        <taxon>Flavobacteriia</taxon>
        <taxon>Flavobacteriales</taxon>
        <taxon>Flavobacteriaceae</taxon>
        <taxon>Dokdonia</taxon>
    </lineage>
</organism>
<feature type="transmembrane region" description="Helical" evidence="8">
    <location>
        <begin position="163"/>
        <end position="194"/>
    </location>
</feature>
<dbReference type="Proteomes" id="UP000281985">
    <property type="component" value="Unassembled WGS sequence"/>
</dbReference>
<dbReference type="OrthoDB" id="1341464at2"/>
<keyword evidence="5 8" id="KW-0812">Transmembrane</keyword>
<evidence type="ECO:0000256" key="7">
    <source>
        <dbReference type="ARBA" id="ARBA00023136"/>
    </source>
</evidence>
<evidence type="ECO:0000313" key="9">
    <source>
        <dbReference type="EMBL" id="RMB57416.1"/>
    </source>
</evidence>
<dbReference type="RefSeq" id="WP_121917894.1">
    <property type="nucleotide sequence ID" value="NZ_REFV01000011.1"/>
</dbReference>
<evidence type="ECO:0000256" key="4">
    <source>
        <dbReference type="ARBA" id="ARBA00022679"/>
    </source>
</evidence>
<keyword evidence="10" id="KW-1185">Reference proteome</keyword>
<dbReference type="InterPro" id="IPR050297">
    <property type="entry name" value="LipidA_mod_glycosyltrf_83"/>
</dbReference>
<keyword evidence="3" id="KW-0328">Glycosyltransferase</keyword>
<comment type="caution">
    <text evidence="9">The sequence shown here is derived from an EMBL/GenBank/DDBJ whole genome shotgun (WGS) entry which is preliminary data.</text>
</comment>
<comment type="subcellular location">
    <subcellularLocation>
        <location evidence="1">Cell membrane</location>
        <topology evidence="1">Multi-pass membrane protein</topology>
    </subcellularLocation>
</comment>
<protein>
    <submittedName>
        <fullName evidence="9">Uncharacterized protein</fullName>
    </submittedName>
</protein>
<sequence length="385" mass="43501">MFNKICNLLERPAILYTLAGISIISGLRTFFLPLTGDEITYVNIATNLLENGNYMLHERASTVTPVVPLIISAFSLINGIESGIFLSRLFLVIVSLVGVFYAHKTISKVVDKPAITSLIVLLIIVNTNFVSAISSLYPDSILFCSLWILLYYLSEDVTKFKNWIYILIFTLLLVLTRYLYAVVGLLVLFAFIKYLKADENKNFSQILQLVFAVLFALIPLGLWFYYVGTVESEQTNSISYFNRFKNHGLLYNLKAGIGLIRHEEVGKVNGVPAFASLFIPITGMRSWLLSIPLLFLSLYGYFKVFSSAGNKIFLIIILIMLGLVFAGTGFSRYWLPLLPAYLLGFYLTSSALRIPEIWFRCIALTVAVIYVFNELRLDILVFNKL</sequence>